<keyword evidence="4" id="KW-1185">Reference proteome</keyword>
<dbReference type="HOGENOM" id="CLU_1143796_0_0_1"/>
<sequence length="243" mass="26000">MTKASLTFLLALCYLAAGVQCRLVWPFSDPFDRILHPTGGDGPSNPVATSPNPVTSSSHKSAPTVESSDTSADTSSSKTSEAEIRKLIAEELKKFQKSSGVSKSDKGKEDAPAETEVKTTANPADLLRRIIAEELAKALPQTPSTPEPEPPTPPQPIWKQWVNTKNWAKSPGPNGQEPPGFIGTLRSRYGGSGEASPYGYRGGQAPPTGSPHWVWSQISSKWSSKDPTVVPPSQIVDQGRIKS</sequence>
<evidence type="ECO:0000256" key="2">
    <source>
        <dbReference type="SAM" id="SignalP"/>
    </source>
</evidence>
<evidence type="ECO:0000313" key="4">
    <source>
        <dbReference type="Proteomes" id="UP000015103"/>
    </source>
</evidence>
<feature type="compositionally biased region" description="Polar residues" evidence="1">
    <location>
        <begin position="216"/>
        <end position="226"/>
    </location>
</feature>
<organism evidence="3 4">
    <name type="scientific">Rhodnius prolixus</name>
    <name type="common">Triatomid bug</name>
    <dbReference type="NCBI Taxonomy" id="13249"/>
    <lineage>
        <taxon>Eukaryota</taxon>
        <taxon>Metazoa</taxon>
        <taxon>Ecdysozoa</taxon>
        <taxon>Arthropoda</taxon>
        <taxon>Hexapoda</taxon>
        <taxon>Insecta</taxon>
        <taxon>Pterygota</taxon>
        <taxon>Neoptera</taxon>
        <taxon>Paraneoptera</taxon>
        <taxon>Hemiptera</taxon>
        <taxon>Heteroptera</taxon>
        <taxon>Panheteroptera</taxon>
        <taxon>Cimicomorpha</taxon>
        <taxon>Reduviidae</taxon>
        <taxon>Triatominae</taxon>
        <taxon>Rhodnius</taxon>
    </lineage>
</organism>
<feature type="compositionally biased region" description="Basic and acidic residues" evidence="1">
    <location>
        <begin position="103"/>
        <end position="117"/>
    </location>
</feature>
<feature type="compositionally biased region" description="Polar residues" evidence="1">
    <location>
        <begin position="46"/>
        <end position="65"/>
    </location>
</feature>
<feature type="chain" id="PRO_5043568032" evidence="2">
    <location>
        <begin position="22"/>
        <end position="243"/>
    </location>
</feature>
<dbReference type="VEuPathDB" id="VectorBase:RPRC009263"/>
<keyword evidence="2" id="KW-0732">Signal</keyword>
<dbReference type="AlphaFoldDB" id="T1HYZ3"/>
<dbReference type="EMBL" id="ACPB03021351">
    <property type="status" value="NOT_ANNOTATED_CDS"/>
    <property type="molecule type" value="Genomic_DNA"/>
</dbReference>
<dbReference type="InParanoid" id="T1HYZ3"/>
<feature type="compositionally biased region" description="Basic and acidic residues" evidence="1">
    <location>
        <begin position="126"/>
        <end position="136"/>
    </location>
</feature>
<feature type="region of interest" description="Disordered" evidence="1">
    <location>
        <begin position="95"/>
        <end position="243"/>
    </location>
</feature>
<feature type="compositionally biased region" description="Pro residues" evidence="1">
    <location>
        <begin position="143"/>
        <end position="156"/>
    </location>
</feature>
<reference evidence="3" key="1">
    <citation type="submission" date="2015-05" db="UniProtKB">
        <authorList>
            <consortium name="EnsemblMetazoa"/>
        </authorList>
    </citation>
    <scope>IDENTIFICATION</scope>
</reference>
<protein>
    <submittedName>
        <fullName evidence="3">Uncharacterized protein</fullName>
    </submittedName>
</protein>
<evidence type="ECO:0000256" key="1">
    <source>
        <dbReference type="SAM" id="MobiDB-lite"/>
    </source>
</evidence>
<accession>T1HYZ3</accession>
<proteinExistence type="predicted"/>
<dbReference type="EnsemblMetazoa" id="RPRC009263-RA">
    <property type="protein sequence ID" value="RPRC009263-PA"/>
    <property type="gene ID" value="RPRC009263"/>
</dbReference>
<feature type="region of interest" description="Disordered" evidence="1">
    <location>
        <begin position="36"/>
        <end position="83"/>
    </location>
</feature>
<feature type="compositionally biased region" description="Low complexity" evidence="1">
    <location>
        <begin position="66"/>
        <end position="79"/>
    </location>
</feature>
<name>T1HYZ3_RHOPR</name>
<dbReference type="Proteomes" id="UP000015103">
    <property type="component" value="Unassembled WGS sequence"/>
</dbReference>
<feature type="signal peptide" evidence="2">
    <location>
        <begin position="1"/>
        <end position="21"/>
    </location>
</feature>
<evidence type="ECO:0000313" key="3">
    <source>
        <dbReference type="EnsemblMetazoa" id="RPRC009263-PA"/>
    </source>
</evidence>